<dbReference type="SUPFAM" id="SSF56281">
    <property type="entry name" value="Metallo-hydrolase/oxidoreductase"/>
    <property type="match status" value="1"/>
</dbReference>
<reference evidence="3" key="1">
    <citation type="submission" date="2017-09" db="EMBL/GenBank/DDBJ databases">
        <title>Depth-based differentiation of microbial function through sediment-hosted aquifers and enrichment of novel symbionts in the deep terrestrial subsurface.</title>
        <authorList>
            <person name="Probst A.J."/>
            <person name="Ladd B."/>
            <person name="Jarett J.K."/>
            <person name="Geller-Mcgrath D.E."/>
            <person name="Sieber C.M.K."/>
            <person name="Emerson J.B."/>
            <person name="Anantharaman K."/>
            <person name="Thomas B.C."/>
            <person name="Malmstrom R."/>
            <person name="Stieglmeier M."/>
            <person name="Klingl A."/>
            <person name="Woyke T."/>
            <person name="Ryan C.M."/>
            <person name="Banfield J.F."/>
        </authorList>
    </citation>
    <scope>NUCLEOTIDE SEQUENCE [LARGE SCALE GENOMIC DNA]</scope>
</reference>
<evidence type="ECO:0000259" key="1">
    <source>
        <dbReference type="Pfam" id="PF00753"/>
    </source>
</evidence>
<dbReference type="GO" id="GO:0016787">
    <property type="term" value="F:hydrolase activity"/>
    <property type="evidence" value="ECO:0007669"/>
    <property type="project" value="UniProtKB-KW"/>
</dbReference>
<dbReference type="Gene3D" id="3.60.15.10">
    <property type="entry name" value="Ribonuclease Z/Hydroxyacylglutathione hydrolase-like"/>
    <property type="match status" value="1"/>
</dbReference>
<evidence type="ECO:0000313" key="2">
    <source>
        <dbReference type="EMBL" id="PIW91347.1"/>
    </source>
</evidence>
<dbReference type="PANTHER" id="PTHR30619:SF1">
    <property type="entry name" value="RECOMBINATION PROTEIN 2"/>
    <property type="match status" value="1"/>
</dbReference>
<dbReference type="InterPro" id="IPR052159">
    <property type="entry name" value="Competence_DNA_uptake"/>
</dbReference>
<comment type="caution">
    <text evidence="2">The sequence shown here is derived from an EMBL/GenBank/DDBJ whole genome shotgun (WGS) entry which is preliminary data.</text>
</comment>
<dbReference type="Proteomes" id="UP000236840">
    <property type="component" value="Unassembled WGS sequence"/>
</dbReference>
<feature type="domain" description="Metallo-beta-lactamase" evidence="1">
    <location>
        <begin position="9"/>
        <end position="91"/>
    </location>
</feature>
<name>A0A2H9N1A1_9BACT</name>
<sequence>DRFEVLYPFESLAGKEFKDSNNTSIVVKLIFGENSFLFTGDAYKSVERELLTKEIDIDSDILKVAHHGSKTSSAEEFIEKVSPETAIISVGKDNTYGHPHQEVLETLEKYGIKILRTDLEGDIKIISDGKNYEVPNL</sequence>
<proteinExistence type="predicted"/>
<dbReference type="InterPro" id="IPR036866">
    <property type="entry name" value="RibonucZ/Hydroxyglut_hydro"/>
</dbReference>
<accession>A0A2H9N1A1</accession>
<organism evidence="2 3">
    <name type="scientific">Candidatus Nealsonbacteria bacterium CG_4_8_14_3_um_filter_37_36</name>
    <dbReference type="NCBI Taxonomy" id="1974688"/>
    <lineage>
        <taxon>Bacteria</taxon>
        <taxon>Candidatus Nealsoniibacteriota</taxon>
    </lineage>
</organism>
<dbReference type="AlphaFoldDB" id="A0A2H9N1A1"/>
<keyword evidence="2" id="KW-0378">Hydrolase</keyword>
<gene>
    <name evidence="2" type="ORF">COZ90_01005</name>
</gene>
<dbReference type="InterPro" id="IPR001279">
    <property type="entry name" value="Metallo-B-lactamas"/>
</dbReference>
<dbReference type="Pfam" id="PF00753">
    <property type="entry name" value="Lactamase_B"/>
    <property type="match status" value="1"/>
</dbReference>
<dbReference type="PANTHER" id="PTHR30619">
    <property type="entry name" value="DNA INTERNALIZATION/COMPETENCE PROTEIN COMEC/REC2"/>
    <property type="match status" value="1"/>
</dbReference>
<feature type="non-terminal residue" evidence="2">
    <location>
        <position position="1"/>
    </location>
</feature>
<dbReference type="EMBL" id="PFHJ01000025">
    <property type="protein sequence ID" value="PIW91347.1"/>
    <property type="molecule type" value="Genomic_DNA"/>
</dbReference>
<protein>
    <submittedName>
        <fullName evidence="2">MBL fold metallo-hydrolase</fullName>
    </submittedName>
</protein>
<evidence type="ECO:0000313" key="3">
    <source>
        <dbReference type="Proteomes" id="UP000236840"/>
    </source>
</evidence>